<name>A0AC60QXG7_IXOPE</name>
<proteinExistence type="predicted"/>
<gene>
    <name evidence="1" type="ORF">HPB47_013854</name>
</gene>
<dbReference type="Proteomes" id="UP000805193">
    <property type="component" value="Unassembled WGS sequence"/>
</dbReference>
<evidence type="ECO:0000313" key="1">
    <source>
        <dbReference type="EMBL" id="KAG0444385.1"/>
    </source>
</evidence>
<sequence>VEGYVASQNTTFKLADMKAMAAATLQQVTAENWSSYVQHAVRVEERMGADDGLADITMDRFNIETGEDSSTDKSDDKDMDCEALEW</sequence>
<feature type="non-terminal residue" evidence="1">
    <location>
        <position position="1"/>
    </location>
</feature>
<keyword evidence="2" id="KW-1185">Reference proteome</keyword>
<organism evidence="1 2">
    <name type="scientific">Ixodes persulcatus</name>
    <name type="common">Taiga tick</name>
    <dbReference type="NCBI Taxonomy" id="34615"/>
    <lineage>
        <taxon>Eukaryota</taxon>
        <taxon>Metazoa</taxon>
        <taxon>Ecdysozoa</taxon>
        <taxon>Arthropoda</taxon>
        <taxon>Chelicerata</taxon>
        <taxon>Arachnida</taxon>
        <taxon>Acari</taxon>
        <taxon>Parasitiformes</taxon>
        <taxon>Ixodida</taxon>
        <taxon>Ixodoidea</taxon>
        <taxon>Ixodidae</taxon>
        <taxon>Ixodinae</taxon>
        <taxon>Ixodes</taxon>
    </lineage>
</organism>
<accession>A0AC60QXG7</accession>
<comment type="caution">
    <text evidence="1">The sequence shown here is derived from an EMBL/GenBank/DDBJ whole genome shotgun (WGS) entry which is preliminary data.</text>
</comment>
<protein>
    <submittedName>
        <fullName evidence="1">Uncharacterized protein</fullName>
    </submittedName>
</protein>
<reference evidence="1 2" key="1">
    <citation type="journal article" date="2020" name="Cell">
        <title>Large-Scale Comparative Analyses of Tick Genomes Elucidate Their Genetic Diversity and Vector Capacities.</title>
        <authorList>
            <consortium name="Tick Genome and Microbiome Consortium (TIGMIC)"/>
            <person name="Jia N."/>
            <person name="Wang J."/>
            <person name="Shi W."/>
            <person name="Du L."/>
            <person name="Sun Y."/>
            <person name="Zhan W."/>
            <person name="Jiang J.F."/>
            <person name="Wang Q."/>
            <person name="Zhang B."/>
            <person name="Ji P."/>
            <person name="Bell-Sakyi L."/>
            <person name="Cui X.M."/>
            <person name="Yuan T.T."/>
            <person name="Jiang B.G."/>
            <person name="Yang W.F."/>
            <person name="Lam T.T."/>
            <person name="Chang Q.C."/>
            <person name="Ding S.J."/>
            <person name="Wang X.J."/>
            <person name="Zhu J.G."/>
            <person name="Ruan X.D."/>
            <person name="Zhao L."/>
            <person name="Wei J.T."/>
            <person name="Ye R.Z."/>
            <person name="Que T.C."/>
            <person name="Du C.H."/>
            <person name="Zhou Y.H."/>
            <person name="Cheng J.X."/>
            <person name="Dai P.F."/>
            <person name="Guo W.B."/>
            <person name="Han X.H."/>
            <person name="Huang E.J."/>
            <person name="Li L.F."/>
            <person name="Wei W."/>
            <person name="Gao Y.C."/>
            <person name="Liu J.Z."/>
            <person name="Shao H.Z."/>
            <person name="Wang X."/>
            <person name="Wang C.C."/>
            <person name="Yang T.C."/>
            <person name="Huo Q.B."/>
            <person name="Li W."/>
            <person name="Chen H.Y."/>
            <person name="Chen S.E."/>
            <person name="Zhou L.G."/>
            <person name="Ni X.B."/>
            <person name="Tian J.H."/>
            <person name="Sheng Y."/>
            <person name="Liu T."/>
            <person name="Pan Y.S."/>
            <person name="Xia L.Y."/>
            <person name="Li J."/>
            <person name="Zhao F."/>
            <person name="Cao W.C."/>
        </authorList>
    </citation>
    <scope>NUCLEOTIDE SEQUENCE [LARGE SCALE GENOMIC DNA]</scope>
    <source>
        <strain evidence="1">Iper-2018</strain>
    </source>
</reference>
<dbReference type="EMBL" id="JABSTQ010002099">
    <property type="protein sequence ID" value="KAG0444385.1"/>
    <property type="molecule type" value="Genomic_DNA"/>
</dbReference>
<evidence type="ECO:0000313" key="2">
    <source>
        <dbReference type="Proteomes" id="UP000805193"/>
    </source>
</evidence>